<sequence length="66" mass="6930">MVEDPLEGVEASVALIYSHHRSITLIFFSADCCSATSLSSLVAVLSIPPDLATRQATTNFSTACGL</sequence>
<organism evidence="1 2">
    <name type="scientific">Actinidia rufa</name>
    <dbReference type="NCBI Taxonomy" id="165716"/>
    <lineage>
        <taxon>Eukaryota</taxon>
        <taxon>Viridiplantae</taxon>
        <taxon>Streptophyta</taxon>
        <taxon>Embryophyta</taxon>
        <taxon>Tracheophyta</taxon>
        <taxon>Spermatophyta</taxon>
        <taxon>Magnoliopsida</taxon>
        <taxon>eudicotyledons</taxon>
        <taxon>Gunneridae</taxon>
        <taxon>Pentapetalae</taxon>
        <taxon>asterids</taxon>
        <taxon>Ericales</taxon>
        <taxon>Actinidiaceae</taxon>
        <taxon>Actinidia</taxon>
    </lineage>
</organism>
<evidence type="ECO:0000313" key="2">
    <source>
        <dbReference type="Proteomes" id="UP000585474"/>
    </source>
</evidence>
<dbReference type="AlphaFoldDB" id="A0A7J0FWP4"/>
<reference evidence="1 2" key="1">
    <citation type="submission" date="2019-07" db="EMBL/GenBank/DDBJ databases">
        <title>De Novo Assembly of kiwifruit Actinidia rufa.</title>
        <authorList>
            <person name="Sugita-Konishi S."/>
            <person name="Sato K."/>
            <person name="Mori E."/>
            <person name="Abe Y."/>
            <person name="Kisaki G."/>
            <person name="Hamano K."/>
            <person name="Suezawa K."/>
            <person name="Otani M."/>
            <person name="Fukuda T."/>
            <person name="Manabe T."/>
            <person name="Gomi K."/>
            <person name="Tabuchi M."/>
            <person name="Akimitsu K."/>
            <person name="Kataoka I."/>
        </authorList>
    </citation>
    <scope>NUCLEOTIDE SEQUENCE [LARGE SCALE GENOMIC DNA]</scope>
    <source>
        <strain evidence="2">cv. Fuchu</strain>
    </source>
</reference>
<dbReference type="Proteomes" id="UP000585474">
    <property type="component" value="Unassembled WGS sequence"/>
</dbReference>
<accession>A0A7J0FWP4</accession>
<gene>
    <name evidence="1" type="ORF">Acr_15g0011780</name>
</gene>
<proteinExistence type="predicted"/>
<name>A0A7J0FWP4_9ERIC</name>
<protein>
    <submittedName>
        <fullName evidence="1">Uncharacterized protein</fullName>
    </submittedName>
</protein>
<dbReference type="EMBL" id="BJWL01000015">
    <property type="protein sequence ID" value="GFZ02570.1"/>
    <property type="molecule type" value="Genomic_DNA"/>
</dbReference>
<comment type="caution">
    <text evidence="1">The sequence shown here is derived from an EMBL/GenBank/DDBJ whole genome shotgun (WGS) entry which is preliminary data.</text>
</comment>
<evidence type="ECO:0000313" key="1">
    <source>
        <dbReference type="EMBL" id="GFZ02570.1"/>
    </source>
</evidence>
<keyword evidence="2" id="KW-1185">Reference proteome</keyword>